<evidence type="ECO:0000256" key="1">
    <source>
        <dbReference type="ARBA" id="ARBA00004443"/>
    </source>
</evidence>
<dbReference type="GO" id="GO:0005743">
    <property type="term" value="C:mitochondrial inner membrane"/>
    <property type="evidence" value="ECO:0007669"/>
    <property type="project" value="UniProtKB-SubCell"/>
</dbReference>
<evidence type="ECO:0000256" key="6">
    <source>
        <dbReference type="ARBA" id="ARBA00022982"/>
    </source>
</evidence>
<dbReference type="GO" id="GO:0045271">
    <property type="term" value="C:respiratory chain complex I"/>
    <property type="evidence" value="ECO:0007669"/>
    <property type="project" value="InterPro"/>
</dbReference>
<protein>
    <recommendedName>
        <fullName evidence="9">Complex 1 LYR protein domain-containing protein</fullName>
    </recommendedName>
</protein>
<evidence type="ECO:0000313" key="10">
    <source>
        <dbReference type="EMBL" id="PRP79378.1"/>
    </source>
</evidence>
<dbReference type="PANTHER" id="PTHR12964:SF0">
    <property type="entry name" value="NADH DEHYDROGENASE [UBIQUINONE] 1 ALPHA SUBCOMPLEX SUBUNIT 6"/>
    <property type="match status" value="1"/>
</dbReference>
<keyword evidence="8" id="KW-0472">Membrane</keyword>
<reference evidence="10 11" key="1">
    <citation type="journal article" date="2018" name="Genome Biol. Evol.">
        <title>Multiple Roots of Fruiting Body Formation in Amoebozoa.</title>
        <authorList>
            <person name="Hillmann F."/>
            <person name="Forbes G."/>
            <person name="Novohradska S."/>
            <person name="Ferling I."/>
            <person name="Riege K."/>
            <person name="Groth M."/>
            <person name="Westermann M."/>
            <person name="Marz M."/>
            <person name="Spaller T."/>
            <person name="Winckler T."/>
            <person name="Schaap P."/>
            <person name="Glockner G."/>
        </authorList>
    </citation>
    <scope>NUCLEOTIDE SEQUENCE [LARGE SCALE GENOMIC DNA]</scope>
    <source>
        <strain evidence="10 11">Jena</strain>
    </source>
</reference>
<keyword evidence="6" id="KW-0249">Electron transport</keyword>
<evidence type="ECO:0000256" key="4">
    <source>
        <dbReference type="ARBA" id="ARBA00022660"/>
    </source>
</evidence>
<name>A0A2P6N608_9EUKA</name>
<dbReference type="InParanoid" id="A0A2P6N608"/>
<dbReference type="OrthoDB" id="14535at2759"/>
<sequence>MMLMRQARGFSALGTKATNHAELRSKSLAMYKACMQEAPTVVRSYNLGRSTERFKKAIRAEFEFYRNVKDIDQAELLLHKAGQELDECFNMWKTKWHVEEMFDAFERTVQKLEERKRPAVVLDENTPLDILGKYVSICSDDPWDPKRLEEIYRMSLEDRIAFFEERLRSDDPIIKEFAEGRI</sequence>
<evidence type="ECO:0000259" key="9">
    <source>
        <dbReference type="Pfam" id="PF05347"/>
    </source>
</evidence>
<accession>A0A2P6N608</accession>
<gene>
    <name evidence="10" type="ORF">PROFUN_12928</name>
</gene>
<comment type="similarity">
    <text evidence="2">Belongs to the complex I LYR family.</text>
</comment>
<dbReference type="CDD" id="cd20266">
    <property type="entry name" value="Complex1_LYR_NDUFA6_LYRM6"/>
    <property type="match status" value="1"/>
</dbReference>
<keyword evidence="7" id="KW-0496">Mitochondrion</keyword>
<dbReference type="InterPro" id="IPR008011">
    <property type="entry name" value="Complex1_LYR_dom"/>
</dbReference>
<evidence type="ECO:0000256" key="3">
    <source>
        <dbReference type="ARBA" id="ARBA00022448"/>
    </source>
</evidence>
<proteinExistence type="inferred from homology"/>
<dbReference type="InterPro" id="IPR045299">
    <property type="entry name" value="Complex1_LYR_NDUFA6_LYRM6"/>
</dbReference>
<comment type="subcellular location">
    <subcellularLocation>
        <location evidence="1">Mitochondrion inner membrane</location>
        <topology evidence="1">Peripheral membrane protein</topology>
        <orientation evidence="1">Matrix side</orientation>
    </subcellularLocation>
</comment>
<dbReference type="STRING" id="1890364.A0A2P6N608"/>
<dbReference type="PANTHER" id="PTHR12964">
    <property type="entry name" value="NADH-UBIQUINONE OXIDOREDUCTASE B14 SUBUNIT"/>
    <property type="match status" value="1"/>
</dbReference>
<keyword evidence="3" id="KW-0813">Transport</keyword>
<evidence type="ECO:0000256" key="8">
    <source>
        <dbReference type="ARBA" id="ARBA00023136"/>
    </source>
</evidence>
<dbReference type="GO" id="GO:0006979">
    <property type="term" value="P:response to oxidative stress"/>
    <property type="evidence" value="ECO:0007669"/>
    <property type="project" value="TreeGrafter"/>
</dbReference>
<evidence type="ECO:0000256" key="5">
    <source>
        <dbReference type="ARBA" id="ARBA00022792"/>
    </source>
</evidence>
<keyword evidence="11" id="KW-1185">Reference proteome</keyword>
<keyword evidence="5" id="KW-0999">Mitochondrion inner membrane</keyword>
<evidence type="ECO:0000256" key="2">
    <source>
        <dbReference type="ARBA" id="ARBA00009508"/>
    </source>
</evidence>
<comment type="caution">
    <text evidence="10">The sequence shown here is derived from an EMBL/GenBank/DDBJ whole genome shotgun (WGS) entry which is preliminary data.</text>
</comment>
<feature type="domain" description="Complex 1 LYR protein" evidence="9">
    <location>
        <begin position="28"/>
        <end position="87"/>
    </location>
</feature>
<dbReference type="InterPro" id="IPR016488">
    <property type="entry name" value="NADH_Ub_cplx-1_asu_su-6"/>
</dbReference>
<dbReference type="EMBL" id="MDYQ01000186">
    <property type="protein sequence ID" value="PRP79378.1"/>
    <property type="molecule type" value="Genomic_DNA"/>
</dbReference>
<evidence type="ECO:0000313" key="11">
    <source>
        <dbReference type="Proteomes" id="UP000241769"/>
    </source>
</evidence>
<keyword evidence="4" id="KW-0679">Respiratory chain</keyword>
<dbReference type="Pfam" id="PF05347">
    <property type="entry name" value="Complex1_LYR"/>
    <property type="match status" value="1"/>
</dbReference>
<dbReference type="AlphaFoldDB" id="A0A2P6N608"/>
<evidence type="ECO:0000256" key="7">
    <source>
        <dbReference type="ARBA" id="ARBA00023128"/>
    </source>
</evidence>
<dbReference type="Proteomes" id="UP000241769">
    <property type="component" value="Unassembled WGS sequence"/>
</dbReference>
<organism evidence="10 11">
    <name type="scientific">Planoprotostelium fungivorum</name>
    <dbReference type="NCBI Taxonomy" id="1890364"/>
    <lineage>
        <taxon>Eukaryota</taxon>
        <taxon>Amoebozoa</taxon>
        <taxon>Evosea</taxon>
        <taxon>Variosea</taxon>
        <taxon>Cavosteliida</taxon>
        <taxon>Cavosteliaceae</taxon>
        <taxon>Planoprotostelium</taxon>
    </lineage>
</organism>